<feature type="transmembrane region" description="Helical" evidence="8">
    <location>
        <begin position="34"/>
        <end position="58"/>
    </location>
</feature>
<dbReference type="EMBL" id="DMZY01000236">
    <property type="protein sequence ID" value="HAV93087.1"/>
    <property type="molecule type" value="Genomic_DNA"/>
</dbReference>
<comment type="subcellular location">
    <subcellularLocation>
        <location evidence="1">Cell membrane</location>
        <topology evidence="1">Multi-pass membrane protein</topology>
    </subcellularLocation>
</comment>
<evidence type="ECO:0000256" key="5">
    <source>
        <dbReference type="ARBA" id="ARBA00022960"/>
    </source>
</evidence>
<keyword evidence="3" id="KW-1003">Cell membrane</keyword>
<evidence type="ECO:0000256" key="3">
    <source>
        <dbReference type="ARBA" id="ARBA00022475"/>
    </source>
</evidence>
<reference evidence="9 10" key="1">
    <citation type="journal article" date="2018" name="Nat. Biotechnol.">
        <title>A standardized bacterial taxonomy based on genome phylogeny substantially revises the tree of life.</title>
        <authorList>
            <person name="Parks D.H."/>
            <person name="Chuvochina M."/>
            <person name="Waite D.W."/>
            <person name="Rinke C."/>
            <person name="Skarshewski A."/>
            <person name="Chaumeil P.A."/>
            <person name="Hugenholtz P."/>
        </authorList>
    </citation>
    <scope>NUCLEOTIDE SEQUENCE [LARGE SCALE GENOMIC DNA]</scope>
    <source>
        <strain evidence="9">UBA9956</strain>
    </source>
</reference>
<feature type="transmembrane region" description="Helical" evidence="8">
    <location>
        <begin position="96"/>
        <end position="113"/>
    </location>
</feature>
<evidence type="ECO:0000256" key="1">
    <source>
        <dbReference type="ARBA" id="ARBA00004651"/>
    </source>
</evidence>
<dbReference type="InterPro" id="IPR007227">
    <property type="entry name" value="Cell_shape_determining_MreD"/>
</dbReference>
<protein>
    <submittedName>
        <fullName evidence="9">Uncharacterized protein</fullName>
    </submittedName>
</protein>
<sequence length="167" mass="19391">MIYILWTLILLLSIFVSVIYPPLFSIGSIVRIDILMVALSLFSLYLSPYFTLPIFFIAGLIFDSFYMTPLGYHSIIFLAISYVIFIIKPFIFKEKFLFQMLVISMSVFIYRLTDTVIFFPRIKSVSYVLNNLILSPIATILFYSLIYVLVKILGRAMNIYGRRKQAS</sequence>
<feature type="transmembrane region" description="Helical" evidence="8">
    <location>
        <begin position="133"/>
        <end position="154"/>
    </location>
</feature>
<accession>A0A350HC21</accession>
<evidence type="ECO:0000256" key="8">
    <source>
        <dbReference type="SAM" id="Phobius"/>
    </source>
</evidence>
<dbReference type="Pfam" id="PF04093">
    <property type="entry name" value="MreD"/>
    <property type="match status" value="1"/>
</dbReference>
<evidence type="ECO:0000256" key="6">
    <source>
        <dbReference type="ARBA" id="ARBA00022989"/>
    </source>
</evidence>
<comment type="similarity">
    <text evidence="2">Belongs to the MreD family.</text>
</comment>
<evidence type="ECO:0000313" key="10">
    <source>
        <dbReference type="Proteomes" id="UP000264062"/>
    </source>
</evidence>
<evidence type="ECO:0000256" key="4">
    <source>
        <dbReference type="ARBA" id="ARBA00022692"/>
    </source>
</evidence>
<organism evidence="9 10">
    <name type="scientific">candidate division WOR-3 bacterium</name>
    <dbReference type="NCBI Taxonomy" id="2052148"/>
    <lineage>
        <taxon>Bacteria</taxon>
        <taxon>Bacteria division WOR-3</taxon>
    </lineage>
</organism>
<keyword evidence="6 8" id="KW-1133">Transmembrane helix</keyword>
<evidence type="ECO:0000256" key="7">
    <source>
        <dbReference type="ARBA" id="ARBA00023136"/>
    </source>
</evidence>
<dbReference type="GO" id="GO:0008360">
    <property type="term" value="P:regulation of cell shape"/>
    <property type="evidence" value="ECO:0007669"/>
    <property type="project" value="UniProtKB-KW"/>
</dbReference>
<comment type="caution">
    <text evidence="9">The sequence shown here is derived from an EMBL/GenBank/DDBJ whole genome shotgun (WGS) entry which is preliminary data.</text>
</comment>
<name>A0A350HC21_UNCW3</name>
<proteinExistence type="inferred from homology"/>
<evidence type="ECO:0000256" key="2">
    <source>
        <dbReference type="ARBA" id="ARBA00007776"/>
    </source>
</evidence>
<feature type="transmembrane region" description="Helical" evidence="8">
    <location>
        <begin position="6"/>
        <end position="27"/>
    </location>
</feature>
<dbReference type="GO" id="GO:0005886">
    <property type="term" value="C:plasma membrane"/>
    <property type="evidence" value="ECO:0007669"/>
    <property type="project" value="UniProtKB-SubCell"/>
</dbReference>
<keyword evidence="5" id="KW-0133">Cell shape</keyword>
<keyword evidence="7 8" id="KW-0472">Membrane</keyword>
<gene>
    <name evidence="9" type="ORF">DCW38_07915</name>
</gene>
<feature type="transmembrane region" description="Helical" evidence="8">
    <location>
        <begin position="70"/>
        <end position="87"/>
    </location>
</feature>
<dbReference type="Proteomes" id="UP000264062">
    <property type="component" value="Unassembled WGS sequence"/>
</dbReference>
<dbReference type="AlphaFoldDB" id="A0A350HC21"/>
<evidence type="ECO:0000313" key="9">
    <source>
        <dbReference type="EMBL" id="HAV93087.1"/>
    </source>
</evidence>
<keyword evidence="4 8" id="KW-0812">Transmembrane</keyword>